<dbReference type="EMBL" id="CP028137">
    <property type="protein sequence ID" value="AZZ51976.1"/>
    <property type="molecule type" value="Genomic_DNA"/>
</dbReference>
<organism evidence="2 3">
    <name type="scientific">Rathayibacter festucae DSM 15932</name>
    <dbReference type="NCBI Taxonomy" id="1328866"/>
    <lineage>
        <taxon>Bacteria</taxon>
        <taxon>Bacillati</taxon>
        <taxon>Actinomycetota</taxon>
        <taxon>Actinomycetes</taxon>
        <taxon>Micrococcales</taxon>
        <taxon>Microbacteriaceae</taxon>
        <taxon>Rathayibacter</taxon>
    </lineage>
</organism>
<name>A0A3T0SZZ5_9MICO</name>
<gene>
    <name evidence="2" type="ORF">C1I64_07850</name>
</gene>
<evidence type="ECO:0000313" key="2">
    <source>
        <dbReference type="EMBL" id="AZZ51976.1"/>
    </source>
</evidence>
<dbReference type="KEGG" id="rfs:C1I64_07850"/>
<reference evidence="2 3" key="1">
    <citation type="submission" date="2018-03" db="EMBL/GenBank/DDBJ databases">
        <title>Bacteriophage NCPPB3778 and a type I-E CRISPR drive the evolution of the US Biological Select Agent, Rathayibacter toxicus.</title>
        <authorList>
            <person name="Davis E.W.II."/>
            <person name="Tabima J.F."/>
            <person name="Weisberg A.J."/>
            <person name="Dantas Lopes L."/>
            <person name="Wiseman M.S."/>
            <person name="Wiseman M.S."/>
            <person name="Pupko T."/>
            <person name="Belcher M.S."/>
            <person name="Sechler A.J."/>
            <person name="Tancos M.A."/>
            <person name="Schroeder B.K."/>
            <person name="Murray T.D."/>
            <person name="Luster D.G."/>
            <person name="Schneider W.L."/>
            <person name="Rogers E."/>
            <person name="Andreote F.D."/>
            <person name="Grunwald N.J."/>
            <person name="Putnam M.L."/>
            <person name="Chang J.H."/>
        </authorList>
    </citation>
    <scope>NUCLEOTIDE SEQUENCE [LARGE SCALE GENOMIC DNA]</scope>
    <source>
        <strain evidence="2 3">DSM 15932</strain>
    </source>
</reference>
<feature type="compositionally biased region" description="Low complexity" evidence="1">
    <location>
        <begin position="1"/>
        <end position="16"/>
    </location>
</feature>
<proteinExistence type="predicted"/>
<dbReference type="AlphaFoldDB" id="A0A3T0SZZ5"/>
<evidence type="ECO:0000313" key="3">
    <source>
        <dbReference type="Proteomes" id="UP000285317"/>
    </source>
</evidence>
<evidence type="ECO:0000256" key="1">
    <source>
        <dbReference type="SAM" id="MobiDB-lite"/>
    </source>
</evidence>
<sequence>MSAAAIATATLTTPTTRHPFDGPISREHYQSDRLARRLELIEKTIADCERALRGGTDPRTGTVVPPARGAHRDQLLSNLAIELSLADRLRGALGLHR</sequence>
<accession>A0A3T0SZZ5</accession>
<feature type="region of interest" description="Disordered" evidence="1">
    <location>
        <begin position="1"/>
        <end position="25"/>
    </location>
</feature>
<dbReference type="Proteomes" id="UP000285317">
    <property type="component" value="Chromosome"/>
</dbReference>
<protein>
    <submittedName>
        <fullName evidence="2">Uncharacterized protein</fullName>
    </submittedName>
</protein>
<dbReference type="RefSeq" id="WP_123704236.1">
    <property type="nucleotide sequence ID" value="NZ_CP028137.1"/>
</dbReference>